<reference evidence="2 3" key="1">
    <citation type="submission" date="2019-02" db="EMBL/GenBank/DDBJ databases">
        <title>Sequencing the genomes of 1000 actinobacteria strains.</title>
        <authorList>
            <person name="Klenk H.-P."/>
        </authorList>
    </citation>
    <scope>NUCLEOTIDE SEQUENCE [LARGE SCALE GENOMIC DNA]</scope>
    <source>
        <strain evidence="2 3">DSM 18319</strain>
    </source>
</reference>
<dbReference type="EMBL" id="SHLC01000001">
    <property type="protein sequence ID" value="RZU66690.1"/>
    <property type="molecule type" value="Genomic_DNA"/>
</dbReference>
<dbReference type="InterPro" id="IPR016187">
    <property type="entry name" value="CTDL_fold"/>
</dbReference>
<evidence type="ECO:0000313" key="3">
    <source>
        <dbReference type="Proteomes" id="UP000291483"/>
    </source>
</evidence>
<dbReference type="AlphaFoldDB" id="A0A4Q8APS2"/>
<sequence>MSEPSQMISIPGGTFRMGSVDFYAEEGPVHERTVAPFELDLHPVTNEQFAAFVAATGYVTVAERPLDPADFPGADISDYSPGGLVFTPTPGPVDLRDWRQWWAWGEGASWRRPFGAGSSIEGREQHPVVQVSFEDANAYAAWAGKRLPSEAEWEFAARGGLDGATYAWGEELRPDGVLMADTWQGSFPYRNTGAAGWVGTAPVGTFAPNGYGLLDCIGNVWEWTSDFYSTRHVVPAAVRPNLLATPSADTASAPDAAGGCGDACTCGPSDSGRASAEQAAAAASTEPGSAIPRRVLKGGSHLCAPEYCLRYRPAARSPQAEDTATTHIGFRCAR</sequence>
<organism evidence="2 3">
    <name type="scientific">Microterricola gilva</name>
    <dbReference type="NCBI Taxonomy" id="393267"/>
    <lineage>
        <taxon>Bacteria</taxon>
        <taxon>Bacillati</taxon>
        <taxon>Actinomycetota</taxon>
        <taxon>Actinomycetes</taxon>
        <taxon>Micrococcales</taxon>
        <taxon>Microbacteriaceae</taxon>
        <taxon>Microterricola</taxon>
    </lineage>
</organism>
<dbReference type="InterPro" id="IPR051043">
    <property type="entry name" value="Sulfatase_Mod_Factor_Kinase"/>
</dbReference>
<dbReference type="InterPro" id="IPR042095">
    <property type="entry name" value="SUMF_sf"/>
</dbReference>
<dbReference type="Proteomes" id="UP000291483">
    <property type="component" value="Unassembled WGS sequence"/>
</dbReference>
<evidence type="ECO:0000313" key="2">
    <source>
        <dbReference type="EMBL" id="RZU66690.1"/>
    </source>
</evidence>
<evidence type="ECO:0000259" key="1">
    <source>
        <dbReference type="Pfam" id="PF03781"/>
    </source>
</evidence>
<accession>A0A4Q8APS2</accession>
<proteinExistence type="predicted"/>
<keyword evidence="3" id="KW-1185">Reference proteome</keyword>
<dbReference type="Pfam" id="PF03781">
    <property type="entry name" value="FGE-sulfatase"/>
    <property type="match status" value="1"/>
</dbReference>
<dbReference type="SUPFAM" id="SSF56436">
    <property type="entry name" value="C-type lectin-like"/>
    <property type="match status" value="1"/>
</dbReference>
<name>A0A4Q8APS2_9MICO</name>
<dbReference type="GO" id="GO:0120147">
    <property type="term" value="F:formylglycine-generating oxidase activity"/>
    <property type="evidence" value="ECO:0007669"/>
    <property type="project" value="TreeGrafter"/>
</dbReference>
<comment type="caution">
    <text evidence="2">The sequence shown here is derived from an EMBL/GenBank/DDBJ whole genome shotgun (WGS) entry which is preliminary data.</text>
</comment>
<dbReference type="PANTHER" id="PTHR23150">
    <property type="entry name" value="SULFATASE MODIFYING FACTOR 1, 2"/>
    <property type="match status" value="1"/>
</dbReference>
<protein>
    <submittedName>
        <fullName evidence="2">Formylglycine-generating enzyme required for sulfatase activity</fullName>
    </submittedName>
</protein>
<gene>
    <name evidence="2" type="ORF">EV379_3056</name>
</gene>
<dbReference type="PANTHER" id="PTHR23150:SF19">
    <property type="entry name" value="FORMYLGLYCINE-GENERATING ENZYME"/>
    <property type="match status" value="1"/>
</dbReference>
<feature type="domain" description="Sulfatase-modifying factor enzyme-like" evidence="1">
    <location>
        <begin position="5"/>
        <end position="334"/>
    </location>
</feature>
<dbReference type="Gene3D" id="3.90.1580.10">
    <property type="entry name" value="paralog of FGE (formylglycine-generating enzyme)"/>
    <property type="match status" value="1"/>
</dbReference>
<dbReference type="InterPro" id="IPR005532">
    <property type="entry name" value="SUMF_dom"/>
</dbReference>